<accession>A0AAN6M8U9</accession>
<protein>
    <submittedName>
        <fullName evidence="2">Uncharacterized protein</fullName>
    </submittedName>
</protein>
<dbReference type="EMBL" id="WVTA01000001">
    <property type="protein sequence ID" value="KAK3217332.1"/>
    <property type="molecule type" value="Genomic_DNA"/>
</dbReference>
<feature type="compositionally biased region" description="Polar residues" evidence="1">
    <location>
        <begin position="392"/>
        <end position="412"/>
    </location>
</feature>
<dbReference type="Proteomes" id="UP001280581">
    <property type="component" value="Unassembled WGS sequence"/>
</dbReference>
<evidence type="ECO:0000256" key="1">
    <source>
        <dbReference type="SAM" id="MobiDB-lite"/>
    </source>
</evidence>
<feature type="region of interest" description="Disordered" evidence="1">
    <location>
        <begin position="50"/>
        <end position="484"/>
    </location>
</feature>
<reference evidence="2 3" key="1">
    <citation type="submission" date="2021-02" db="EMBL/GenBank/DDBJ databases">
        <title>Genome assembly of Pseudopithomyces chartarum.</title>
        <authorList>
            <person name="Jauregui R."/>
            <person name="Singh J."/>
            <person name="Voisey C."/>
        </authorList>
    </citation>
    <scope>NUCLEOTIDE SEQUENCE [LARGE SCALE GENOMIC DNA]</scope>
    <source>
        <strain evidence="2 3">AGR01</strain>
    </source>
</reference>
<proteinExistence type="predicted"/>
<organism evidence="2 3">
    <name type="scientific">Pseudopithomyces chartarum</name>
    <dbReference type="NCBI Taxonomy" id="1892770"/>
    <lineage>
        <taxon>Eukaryota</taxon>
        <taxon>Fungi</taxon>
        <taxon>Dikarya</taxon>
        <taxon>Ascomycota</taxon>
        <taxon>Pezizomycotina</taxon>
        <taxon>Dothideomycetes</taxon>
        <taxon>Pleosporomycetidae</taxon>
        <taxon>Pleosporales</taxon>
        <taxon>Massarineae</taxon>
        <taxon>Didymosphaeriaceae</taxon>
        <taxon>Pseudopithomyces</taxon>
    </lineage>
</organism>
<feature type="compositionally biased region" description="Basic residues" evidence="1">
    <location>
        <begin position="108"/>
        <end position="117"/>
    </location>
</feature>
<evidence type="ECO:0000313" key="3">
    <source>
        <dbReference type="Proteomes" id="UP001280581"/>
    </source>
</evidence>
<comment type="caution">
    <text evidence="2">The sequence shown here is derived from an EMBL/GenBank/DDBJ whole genome shotgun (WGS) entry which is preliminary data.</text>
</comment>
<feature type="compositionally biased region" description="Basic and acidic residues" evidence="1">
    <location>
        <begin position="171"/>
        <end position="195"/>
    </location>
</feature>
<sequence length="627" mass="68073">MTDYAAQQALSLPPSSRQDIVSALLNDYGTSFGDAESSPYKLSPILAVKELPPPPSSDYARNWRNNNDKPLPAVEKMNAPFQLRVDEPVSPDSPSSSSYSEGSPTRIVSKRLNRRSVPRSLTLTKSNGSTAEARREEVVEEKSLPPPPPEKSTRRNQQPAMGSHISKGRSPRKDSLHSQDGRYDAKEPVKRKELPKFTSLAELGKGPRGGKGGPLPQPRSRKPSLGAKSDDDRGRSPVRSSVESKTRQTKTPRPIEQAAPMEAPPIVNNPLPPTPLEEQAAAPPPPPKKPFGGMGLPSNPKHKKGKSSTGFDLMKSATSPLSPPQQQQKQQLPAPMTLTPGPTPSPIRTPQMRQDEIVEIVDPQIEHGISNAPRRPFSFEPPVSTSPPLKETPSSAIEDQNTTAGTTAHQPTPSVPIASPLDVRPPAPIPSPPDHPPTSTSRVPLPPPAFTSLPSQQQSHRPGMSDVMESGPASPEEIPFVPLTETPVPRSGAPITEKHHQCYSKHATFVWSRNDFQPMACMICSKNDQERKWACVWCYLRICVECSAELMKTPGRDLQAAMQKRAAQATYGGEEYEEIEGLAEGMHPGFEGGVPVKENGKRIDSGNPALVVWDADAEDVGDRVDFS</sequence>
<feature type="compositionally biased region" description="Pro residues" evidence="1">
    <location>
        <begin position="423"/>
        <end position="436"/>
    </location>
</feature>
<evidence type="ECO:0000313" key="2">
    <source>
        <dbReference type="EMBL" id="KAK3217332.1"/>
    </source>
</evidence>
<feature type="compositionally biased region" description="Basic and acidic residues" evidence="1">
    <location>
        <begin position="132"/>
        <end position="143"/>
    </location>
</feature>
<gene>
    <name evidence="2" type="ORF">GRF29_1g2774217</name>
</gene>
<name>A0AAN6M8U9_9PLEO</name>
<feature type="compositionally biased region" description="Low complexity" evidence="1">
    <location>
        <begin position="324"/>
        <end position="333"/>
    </location>
</feature>
<feature type="compositionally biased region" description="Polar residues" evidence="1">
    <location>
        <begin position="119"/>
        <end position="130"/>
    </location>
</feature>
<keyword evidence="3" id="KW-1185">Reference proteome</keyword>
<feature type="compositionally biased region" description="Low complexity" evidence="1">
    <location>
        <begin position="88"/>
        <end position="104"/>
    </location>
</feature>
<dbReference type="AlphaFoldDB" id="A0AAN6M8U9"/>